<dbReference type="KEGG" id="ovi:T265_06244"/>
<keyword evidence="2" id="KW-1185">Reference proteome</keyword>
<dbReference type="EMBL" id="KL596745">
    <property type="protein sequence ID" value="KER26524.1"/>
    <property type="molecule type" value="Genomic_DNA"/>
</dbReference>
<organism evidence="1 2">
    <name type="scientific">Opisthorchis viverrini</name>
    <name type="common">Southeast Asian liver fluke</name>
    <dbReference type="NCBI Taxonomy" id="6198"/>
    <lineage>
        <taxon>Eukaryota</taxon>
        <taxon>Metazoa</taxon>
        <taxon>Spiralia</taxon>
        <taxon>Lophotrochozoa</taxon>
        <taxon>Platyhelminthes</taxon>
        <taxon>Trematoda</taxon>
        <taxon>Digenea</taxon>
        <taxon>Opisthorchiida</taxon>
        <taxon>Opisthorchiata</taxon>
        <taxon>Opisthorchiidae</taxon>
        <taxon>Opisthorchis</taxon>
    </lineage>
</organism>
<gene>
    <name evidence="1" type="ORF">T265_06244</name>
</gene>
<proteinExistence type="predicted"/>
<name>A0A075AE64_OPIVI</name>
<sequence length="186" mass="20850">MVRRSRVRNFELRLVWVGVGESVTSHLESKFSAVQRILLLKNVSSTRSCADWDMCCLFLTICCFPCRIYSGGSREVTNPFPGRGVGRKLRNVWVLLVQLAFEDRDRVIPTGWRRCEIRLLTDVTGTLVSFYPDSLNECLENFSNKSQLNGGEASVLNTDATLQTPLPCGQAFESTALVEDPNCPPD</sequence>
<protein>
    <submittedName>
        <fullName evidence="1">Uncharacterized protein</fullName>
    </submittedName>
</protein>
<dbReference type="Proteomes" id="UP000054324">
    <property type="component" value="Unassembled WGS sequence"/>
</dbReference>
<dbReference type="GeneID" id="20320426"/>
<evidence type="ECO:0000313" key="1">
    <source>
        <dbReference type="EMBL" id="KER26524.1"/>
    </source>
</evidence>
<dbReference type="AlphaFoldDB" id="A0A075AE64"/>
<dbReference type="RefSeq" id="XP_009169718.1">
    <property type="nucleotide sequence ID" value="XM_009171454.1"/>
</dbReference>
<accession>A0A075AE64</accession>
<reference evidence="1 2" key="1">
    <citation type="submission" date="2013-11" db="EMBL/GenBank/DDBJ databases">
        <title>Opisthorchis viverrini - life in the bile duct.</title>
        <authorList>
            <person name="Young N.D."/>
            <person name="Nagarajan N."/>
            <person name="Lin S.J."/>
            <person name="Korhonen P.K."/>
            <person name="Jex A.R."/>
            <person name="Hall R.S."/>
            <person name="Safavi-Hemami H."/>
            <person name="Kaewkong W."/>
            <person name="Bertrand D."/>
            <person name="Gao S."/>
            <person name="Seet Q."/>
            <person name="Wongkham S."/>
            <person name="Teh B.T."/>
            <person name="Wongkham C."/>
            <person name="Intapan P.M."/>
            <person name="Maleewong W."/>
            <person name="Yang X."/>
            <person name="Hu M."/>
            <person name="Wang Z."/>
            <person name="Hofmann A."/>
            <person name="Sternberg P.W."/>
            <person name="Tan P."/>
            <person name="Wang J."/>
            <person name="Gasser R.B."/>
        </authorList>
    </citation>
    <scope>NUCLEOTIDE SEQUENCE [LARGE SCALE GENOMIC DNA]</scope>
</reference>
<dbReference type="CTD" id="20320426"/>
<evidence type="ECO:0000313" key="2">
    <source>
        <dbReference type="Proteomes" id="UP000054324"/>
    </source>
</evidence>